<accession>A0ABT8LZ48</accession>
<gene>
    <name evidence="1" type="ORF">FGW20_03215</name>
</gene>
<comment type="caution">
    <text evidence="1">The sequence shown here is derived from an EMBL/GenBank/DDBJ whole genome shotgun (WGS) entry which is preliminary data.</text>
</comment>
<dbReference type="EMBL" id="VCYI01000003">
    <property type="protein sequence ID" value="MDN7012069.1"/>
    <property type="molecule type" value="Genomic_DNA"/>
</dbReference>
<reference evidence="1" key="1">
    <citation type="submission" date="2019-05" db="EMBL/GenBank/DDBJ databases">
        <title>Isolation and characterization of methanogens from the cold seep sediment at Four-Way Closure Ridge.</title>
        <authorList>
            <person name="You Y.-T."/>
            <person name="Chen S.-C."/>
            <person name="Zhang W.-L."/>
            <person name="Lai M.-C."/>
        </authorList>
    </citation>
    <scope>NUCLEOTIDE SEQUENCE</scope>
    <source>
        <strain evidence="1">FWC-SCC3</strain>
    </source>
</reference>
<evidence type="ECO:0008006" key="3">
    <source>
        <dbReference type="Google" id="ProtNLM"/>
    </source>
</evidence>
<sequence>MAYVLQDKPLPNTSAGKPFRSRRRDLIVVQPEAGETSRRVYLDIEFGYVYGTCRAVMMPIEIGAVVHRPQDDSVHYLGEQFRYDVDVEIWKKVTDGCGKTVGVATTVANMGRNEYGIPYDHSYRIPGDGVPAAKATAQRAFADLRLFMESIVSAGDTPAIVVFAASMEKRAFRAAGFSLDGRMLVDLQREIRRHFKMKQVLSLDRLARLIDFSADGSAVASTHFRYPVPRECRHLLAAHRGMGDAVRTFLLAREFQENRPHLEERIWSLMATCGDDAEEEGCRKGSAGAVADGTTGT</sequence>
<evidence type="ECO:0000313" key="2">
    <source>
        <dbReference type="Proteomes" id="UP001168423"/>
    </source>
</evidence>
<keyword evidence="2" id="KW-1185">Reference proteome</keyword>
<name>A0ABT8LZ48_9EURY</name>
<evidence type="ECO:0000313" key="1">
    <source>
        <dbReference type="EMBL" id="MDN7012069.1"/>
    </source>
</evidence>
<dbReference type="Proteomes" id="UP001168423">
    <property type="component" value="Unassembled WGS sequence"/>
</dbReference>
<organism evidence="1 2">
    <name type="scientific">Methanoculleus methanifontis</name>
    <dbReference type="NCBI Taxonomy" id="2584086"/>
    <lineage>
        <taxon>Archaea</taxon>
        <taxon>Methanobacteriati</taxon>
        <taxon>Methanobacteriota</taxon>
        <taxon>Stenosarchaea group</taxon>
        <taxon>Methanomicrobia</taxon>
        <taxon>Methanomicrobiales</taxon>
        <taxon>Methanomicrobiaceae</taxon>
        <taxon>Methanoculleus</taxon>
    </lineage>
</organism>
<proteinExistence type="predicted"/>
<protein>
    <recommendedName>
        <fullName evidence="3">Exonuclease</fullName>
    </recommendedName>
</protein>